<reference evidence="3 4" key="1">
    <citation type="journal article" date="2016" name="G3 (Bethesda)">
        <title>First Draft Assembly and Annotation of the Genome of a California Endemic Oak Quercus lobata Nee (Fagaceae).</title>
        <authorList>
            <person name="Sork V.L."/>
            <person name="Fitz-Gibbon S.T."/>
            <person name="Puiu D."/>
            <person name="Crepeau M."/>
            <person name="Gugger P.F."/>
            <person name="Sherman R."/>
            <person name="Stevens K."/>
            <person name="Langley C.H."/>
            <person name="Pellegrini M."/>
            <person name="Salzberg S.L."/>
        </authorList>
    </citation>
    <scope>NUCLEOTIDE SEQUENCE [LARGE SCALE GENOMIC DNA]</scope>
    <source>
        <strain evidence="3 4">cv. SW786</strain>
    </source>
</reference>
<evidence type="ECO:0000256" key="1">
    <source>
        <dbReference type="SAM" id="MobiDB-lite"/>
    </source>
</evidence>
<organism evidence="3 4">
    <name type="scientific">Quercus lobata</name>
    <name type="common">Valley oak</name>
    <dbReference type="NCBI Taxonomy" id="97700"/>
    <lineage>
        <taxon>Eukaryota</taxon>
        <taxon>Viridiplantae</taxon>
        <taxon>Streptophyta</taxon>
        <taxon>Embryophyta</taxon>
        <taxon>Tracheophyta</taxon>
        <taxon>Spermatophyta</taxon>
        <taxon>Magnoliopsida</taxon>
        <taxon>eudicotyledons</taxon>
        <taxon>Gunneridae</taxon>
        <taxon>Pentapetalae</taxon>
        <taxon>rosids</taxon>
        <taxon>fabids</taxon>
        <taxon>Fagales</taxon>
        <taxon>Fagaceae</taxon>
        <taxon>Quercus</taxon>
    </lineage>
</organism>
<dbReference type="InterPro" id="IPR040256">
    <property type="entry name" value="At4g02000-like"/>
</dbReference>
<dbReference type="Gramene" id="QL03p013362:mrna">
    <property type="protein sequence ID" value="QL03p013362:mrna:CDS:1"/>
    <property type="gene ID" value="QL03p013362"/>
</dbReference>
<feature type="compositionally biased region" description="Polar residues" evidence="1">
    <location>
        <begin position="694"/>
        <end position="704"/>
    </location>
</feature>
<dbReference type="EMBL" id="LRBV02000003">
    <property type="status" value="NOT_ANNOTATED_CDS"/>
    <property type="molecule type" value="Genomic_DNA"/>
</dbReference>
<dbReference type="PANTHER" id="PTHR31286:SF167">
    <property type="entry name" value="OS09G0268800 PROTEIN"/>
    <property type="match status" value="1"/>
</dbReference>
<feature type="compositionally biased region" description="Polar residues" evidence="1">
    <location>
        <begin position="303"/>
        <end position="355"/>
    </location>
</feature>
<feature type="region of interest" description="Disordered" evidence="1">
    <location>
        <begin position="292"/>
        <end position="355"/>
    </location>
</feature>
<name>A0A7N2R0V5_QUELO</name>
<evidence type="ECO:0000313" key="3">
    <source>
        <dbReference type="EnsemblPlants" id="QL03p013362:mrna:CDS:1"/>
    </source>
</evidence>
<protein>
    <recommendedName>
        <fullName evidence="2">DUF4283 domain-containing protein</fullName>
    </recommendedName>
</protein>
<dbReference type="EnsemblPlants" id="QL03p013362:mrna">
    <property type="protein sequence ID" value="QL03p013362:mrna:CDS:1"/>
    <property type="gene ID" value="QL03p013362"/>
</dbReference>
<feature type="region of interest" description="Disordered" evidence="1">
    <location>
        <begin position="661"/>
        <end position="707"/>
    </location>
</feature>
<dbReference type="PANTHER" id="PTHR31286">
    <property type="entry name" value="GLYCINE-RICH CELL WALL STRUCTURAL PROTEIN 1.8-LIKE"/>
    <property type="match status" value="1"/>
</dbReference>
<proteinExistence type="predicted"/>
<dbReference type="Proteomes" id="UP000594261">
    <property type="component" value="Chromosome 3"/>
</dbReference>
<evidence type="ECO:0000259" key="2">
    <source>
        <dbReference type="Pfam" id="PF14111"/>
    </source>
</evidence>
<sequence length="782" mass="90703">MEPSQNNREIGWSDSSDSEAWIDDEEMGVHNVHENNSIRRRGPVIQLDRESLEHNRVFWRQCIVGYLLDRRCFSVRRMQSILAAAWRLRGGIRIVGRQGNFYIIHCDYPSDQEYILQEGPWSVDGALLVVERWTPNLTLSQTHLTSATLWVQIHNLPLEYHDIELAHFIGNLLGEFVSIDWQPTFPRNIRFLRIRVKLDPWLPLIAGFILKRDDGQYTWVECRYERVFKICKRGGIIGHARSQCHMDMFDIEELLRDQAYCIRVQYLVEFALDLMEVMYNDDIRAFRRHPSRRTTRVRYDADSNPSPTEPNQPNTVPIHPPSNQTQSQPVHQTHQPPNQNSNTLSHPPNPPTVQHYSHLSRFDRFVVTNLDDLEVHQQEAGNINPNSLTNDSLWRNNLFMDSDNDLDPPNTPIIPSHIYPTFDQNTMHSECWIPPEGHTLRFVEVDEGYRGWTNANIISMDWEPDAQSHMDCDDHQNFSIELFLVDNPEAYEDSSEPRWHGHSHFHVGESSGTANDPNEIQITAGTLTTLEQAGPQENNWNQEIPHWQITQTRIQHFESEVSKSTDNPVLMGIELMVYLSKSQSPGYILNLVQLFYQNTIQFMGLFLQQLVPQWLYDIHAIRQNQRANPITNPLHENPASFAIGDITPSRNRLMDGLVPLATPADVESRPASPKRQRDEDEGETSRVNRRRLNQEQGNLSNRNHNFTEEADPIITSLHNIESENNEFILRLRITGQFDQFQETEVIWSRQSAETEHQQNIVANLIQLLANIRLSEAAQQRPS</sequence>
<dbReference type="AlphaFoldDB" id="A0A7N2R0V5"/>
<reference evidence="3" key="2">
    <citation type="submission" date="2021-01" db="UniProtKB">
        <authorList>
            <consortium name="EnsemblPlants"/>
        </authorList>
    </citation>
    <scope>IDENTIFICATION</scope>
</reference>
<evidence type="ECO:0000313" key="4">
    <source>
        <dbReference type="Proteomes" id="UP000594261"/>
    </source>
</evidence>
<dbReference type="InParanoid" id="A0A7N2R0V5"/>
<keyword evidence="4" id="KW-1185">Reference proteome</keyword>
<feature type="domain" description="DUF4283" evidence="2">
    <location>
        <begin position="58"/>
        <end position="139"/>
    </location>
</feature>
<accession>A0A7N2R0V5</accession>
<feature type="compositionally biased region" description="Basic and acidic residues" evidence="1">
    <location>
        <begin position="675"/>
        <end position="686"/>
    </location>
</feature>
<dbReference type="Pfam" id="PF14111">
    <property type="entry name" value="DUF4283"/>
    <property type="match status" value="1"/>
</dbReference>
<dbReference type="InterPro" id="IPR025558">
    <property type="entry name" value="DUF4283"/>
</dbReference>